<feature type="domain" description="4Fe-4S ferredoxin-type" evidence="5">
    <location>
        <begin position="3"/>
        <end position="33"/>
    </location>
</feature>
<comment type="caution">
    <text evidence="6">The sequence shown here is derived from an EMBL/GenBank/DDBJ whole genome shotgun (WGS) entry which is preliminary data.</text>
</comment>
<evidence type="ECO:0000313" key="6">
    <source>
        <dbReference type="EMBL" id="NBI34717.1"/>
    </source>
</evidence>
<dbReference type="InterPro" id="IPR050954">
    <property type="entry name" value="ET_IronSulfur_Cluster-Binding"/>
</dbReference>
<dbReference type="PANTHER" id="PTHR43177:SF3">
    <property type="entry name" value="PROTEIN NRFC HOMOLOG"/>
    <property type="match status" value="1"/>
</dbReference>
<accession>A0A7C9JS07</accession>
<evidence type="ECO:0000256" key="3">
    <source>
        <dbReference type="ARBA" id="ARBA00023004"/>
    </source>
</evidence>
<keyword evidence="2" id="KW-0479">Metal-binding</keyword>
<reference evidence="6" key="1">
    <citation type="submission" date="2018-08" db="EMBL/GenBank/DDBJ databases">
        <title>Murine metabolic-syndrome-specific gut microbial biobank.</title>
        <authorList>
            <person name="Liu C."/>
        </authorList>
    </citation>
    <scope>NUCLEOTIDE SEQUENCE [LARGE SCALE GENOMIC DNA]</scope>
    <source>
        <strain evidence="6">Z82</strain>
    </source>
</reference>
<dbReference type="PANTHER" id="PTHR43177">
    <property type="entry name" value="PROTEIN NRFC"/>
    <property type="match status" value="1"/>
</dbReference>
<dbReference type="SUPFAM" id="SSF54862">
    <property type="entry name" value="4Fe-4S ferredoxins"/>
    <property type="match status" value="1"/>
</dbReference>
<dbReference type="InterPro" id="IPR017896">
    <property type="entry name" value="4Fe4S_Fe-S-bd"/>
</dbReference>
<evidence type="ECO:0000256" key="2">
    <source>
        <dbReference type="ARBA" id="ARBA00022723"/>
    </source>
</evidence>
<dbReference type="CDD" id="cd10551">
    <property type="entry name" value="PsrB"/>
    <property type="match status" value="1"/>
</dbReference>
<dbReference type="GO" id="GO:0051539">
    <property type="term" value="F:4 iron, 4 sulfur cluster binding"/>
    <property type="evidence" value="ECO:0007669"/>
    <property type="project" value="UniProtKB-KW"/>
</dbReference>
<organism evidence="6">
    <name type="scientific">Muribaculaceae bacterium Z82</name>
    <dbReference type="NCBI Taxonomy" id="2304548"/>
    <lineage>
        <taxon>Bacteria</taxon>
        <taxon>Pseudomonadati</taxon>
        <taxon>Bacteroidota</taxon>
        <taxon>Bacteroidia</taxon>
        <taxon>Bacteroidales</taxon>
        <taxon>Muribaculaceae</taxon>
    </lineage>
</organism>
<protein>
    <submittedName>
        <fullName evidence="6">4Fe-4S dicluster domain-containing protein</fullName>
    </submittedName>
</protein>
<dbReference type="Pfam" id="PF13247">
    <property type="entry name" value="Fer4_11"/>
    <property type="match status" value="1"/>
</dbReference>
<gene>
    <name evidence="6" type="ORF">D1639_06675</name>
</gene>
<dbReference type="AlphaFoldDB" id="A0A7C9JS07"/>
<feature type="domain" description="4Fe-4S ferredoxin-type" evidence="5">
    <location>
        <begin position="49"/>
        <end position="80"/>
    </location>
</feature>
<keyword evidence="4" id="KW-0411">Iron-sulfur</keyword>
<dbReference type="InterPro" id="IPR017900">
    <property type="entry name" value="4Fe4S_Fe_S_CS"/>
</dbReference>
<dbReference type="EMBL" id="QWKH01000042">
    <property type="protein sequence ID" value="NBI34717.1"/>
    <property type="molecule type" value="Genomic_DNA"/>
</dbReference>
<dbReference type="Pfam" id="PF12797">
    <property type="entry name" value="Fer4_2"/>
    <property type="match status" value="1"/>
</dbReference>
<evidence type="ECO:0000256" key="4">
    <source>
        <dbReference type="ARBA" id="ARBA00023014"/>
    </source>
</evidence>
<sequence length="227" mass="24629">MKRAMVMDLDRCTGCQSCIVACKFENNSGLGNYRCDIVDVGPYGTHPDIQMYWLPFQCQQCENAPCIEVCPTGASYRDPDNGVVLIGDQECIGCMTCLAACPFSDNAGAARPSARWFNEERNVVEKCTLCNHLTAKSDGVENPADSLDAAHAVPPCVYNCPTKCRHFGDLDDAASEASQMLAQAKAEGRPTYTLASDEAQATFVYILSESTAPWNGMGEWRSLVAKG</sequence>
<evidence type="ECO:0000256" key="1">
    <source>
        <dbReference type="ARBA" id="ARBA00022485"/>
    </source>
</evidence>
<evidence type="ECO:0000259" key="5">
    <source>
        <dbReference type="PROSITE" id="PS51379"/>
    </source>
</evidence>
<feature type="domain" description="4Fe-4S ferredoxin-type" evidence="5">
    <location>
        <begin position="82"/>
        <end position="113"/>
    </location>
</feature>
<name>A0A7C9JS07_9BACT</name>
<keyword evidence="3" id="KW-0408">Iron</keyword>
<proteinExistence type="predicted"/>
<dbReference type="Gene3D" id="3.30.70.20">
    <property type="match status" value="2"/>
</dbReference>
<dbReference type="GO" id="GO:0046872">
    <property type="term" value="F:metal ion binding"/>
    <property type="evidence" value="ECO:0007669"/>
    <property type="project" value="UniProtKB-KW"/>
</dbReference>
<dbReference type="PROSITE" id="PS51379">
    <property type="entry name" value="4FE4S_FER_2"/>
    <property type="match status" value="3"/>
</dbReference>
<dbReference type="PROSITE" id="PS00198">
    <property type="entry name" value="4FE4S_FER_1"/>
    <property type="match status" value="1"/>
</dbReference>
<keyword evidence="1" id="KW-0004">4Fe-4S</keyword>